<feature type="region of interest" description="Disordered" evidence="2">
    <location>
        <begin position="1"/>
        <end position="65"/>
    </location>
</feature>
<sequence length="251" mass="26033">MAPPSPSRPPARLPGDPDRLSSPSPLPDLPDRPPGGERHGRLPGPLGPDRLASGPPPPERTQTYVLPGIPESAGLARRQLRALLTAWHVDEESRDNAVLVVAELVGNAVTHSASERIMYRAHLTATGVLRIEVEDQNRGGGDPRPRHSGPDDQSGRGLFLVEALSTAWGVTGPAHRPGRTVWAELPPGPPEPASGPPESAPGPPEPPPHSPAPPPGPAPQPPAPPVGGPPTARPTPHSAEGLDPHGPNAQP</sequence>
<proteinExistence type="predicted"/>
<evidence type="ECO:0000256" key="1">
    <source>
        <dbReference type="ARBA" id="ARBA00022527"/>
    </source>
</evidence>
<dbReference type="Proteomes" id="UP001597023">
    <property type="component" value="Unassembled WGS sequence"/>
</dbReference>
<reference evidence="5" key="1">
    <citation type="journal article" date="2019" name="Int. J. Syst. Evol. Microbiol.">
        <title>The Global Catalogue of Microorganisms (GCM) 10K type strain sequencing project: providing services to taxonomists for standard genome sequencing and annotation.</title>
        <authorList>
            <consortium name="The Broad Institute Genomics Platform"/>
            <consortium name="The Broad Institute Genome Sequencing Center for Infectious Disease"/>
            <person name="Wu L."/>
            <person name="Ma J."/>
        </authorList>
    </citation>
    <scope>NUCLEOTIDE SEQUENCE [LARGE SCALE GENOMIC DNA]</scope>
    <source>
        <strain evidence="5">CGMCC 4.7400</strain>
    </source>
</reference>
<feature type="region of interest" description="Disordered" evidence="2">
    <location>
        <begin position="170"/>
        <end position="251"/>
    </location>
</feature>
<dbReference type="Gene3D" id="3.30.565.10">
    <property type="entry name" value="Histidine kinase-like ATPase, C-terminal domain"/>
    <property type="match status" value="1"/>
</dbReference>
<dbReference type="InterPro" id="IPR036890">
    <property type="entry name" value="HATPase_C_sf"/>
</dbReference>
<gene>
    <name evidence="4" type="ORF">ACFQZ6_31910</name>
</gene>
<keyword evidence="1" id="KW-0808">Transferase</keyword>
<feature type="region of interest" description="Disordered" evidence="2">
    <location>
        <begin position="135"/>
        <end position="156"/>
    </location>
</feature>
<comment type="caution">
    <text evidence="4">The sequence shown here is derived from an EMBL/GenBank/DDBJ whole genome shotgun (WGS) entry which is preliminary data.</text>
</comment>
<keyword evidence="4" id="KW-0067">ATP-binding</keyword>
<protein>
    <submittedName>
        <fullName evidence="4">ATP-binding protein</fullName>
    </submittedName>
</protein>
<dbReference type="CDD" id="cd16936">
    <property type="entry name" value="HATPase_RsbW-like"/>
    <property type="match status" value="1"/>
</dbReference>
<name>A0ABW2WH33_9ACTN</name>
<keyword evidence="4" id="KW-0547">Nucleotide-binding</keyword>
<dbReference type="Pfam" id="PF13581">
    <property type="entry name" value="HATPase_c_2"/>
    <property type="match status" value="1"/>
</dbReference>
<accession>A0ABW2WH33</accession>
<dbReference type="GO" id="GO:0005524">
    <property type="term" value="F:ATP binding"/>
    <property type="evidence" value="ECO:0007669"/>
    <property type="project" value="UniProtKB-KW"/>
</dbReference>
<evidence type="ECO:0000259" key="3">
    <source>
        <dbReference type="Pfam" id="PF13581"/>
    </source>
</evidence>
<dbReference type="RefSeq" id="WP_381616219.1">
    <property type="nucleotide sequence ID" value="NZ_JBHTEB010000001.1"/>
</dbReference>
<dbReference type="InterPro" id="IPR003594">
    <property type="entry name" value="HATPase_dom"/>
</dbReference>
<dbReference type="InterPro" id="IPR050267">
    <property type="entry name" value="Anti-sigma-factor_SerPK"/>
</dbReference>
<feature type="compositionally biased region" description="Pro residues" evidence="2">
    <location>
        <begin position="186"/>
        <end position="233"/>
    </location>
</feature>
<dbReference type="EMBL" id="JBHTEB010000001">
    <property type="protein sequence ID" value="MFD0318737.1"/>
    <property type="molecule type" value="Genomic_DNA"/>
</dbReference>
<dbReference type="SUPFAM" id="SSF55874">
    <property type="entry name" value="ATPase domain of HSP90 chaperone/DNA topoisomerase II/histidine kinase"/>
    <property type="match status" value="1"/>
</dbReference>
<organism evidence="4 5">
    <name type="scientific">Streptomyces flavalbus</name>
    <dbReference type="NCBI Taxonomy" id="2665155"/>
    <lineage>
        <taxon>Bacteria</taxon>
        <taxon>Bacillati</taxon>
        <taxon>Actinomycetota</taxon>
        <taxon>Actinomycetes</taxon>
        <taxon>Kitasatosporales</taxon>
        <taxon>Streptomycetaceae</taxon>
        <taxon>Streptomyces</taxon>
    </lineage>
</organism>
<evidence type="ECO:0000256" key="2">
    <source>
        <dbReference type="SAM" id="MobiDB-lite"/>
    </source>
</evidence>
<dbReference type="PANTHER" id="PTHR35526">
    <property type="entry name" value="ANTI-SIGMA-F FACTOR RSBW-RELATED"/>
    <property type="match status" value="1"/>
</dbReference>
<feature type="compositionally biased region" description="Basic and acidic residues" evidence="2">
    <location>
        <begin position="29"/>
        <end position="40"/>
    </location>
</feature>
<keyword evidence="1" id="KW-0723">Serine/threonine-protein kinase</keyword>
<keyword evidence="1" id="KW-0418">Kinase</keyword>
<feature type="compositionally biased region" description="Basic and acidic residues" evidence="2">
    <location>
        <begin position="135"/>
        <end position="154"/>
    </location>
</feature>
<keyword evidence="5" id="KW-1185">Reference proteome</keyword>
<feature type="domain" description="Histidine kinase/HSP90-like ATPase" evidence="3">
    <location>
        <begin position="70"/>
        <end position="170"/>
    </location>
</feature>
<evidence type="ECO:0000313" key="5">
    <source>
        <dbReference type="Proteomes" id="UP001597023"/>
    </source>
</evidence>
<dbReference type="PANTHER" id="PTHR35526:SF3">
    <property type="entry name" value="ANTI-SIGMA-F FACTOR RSBW"/>
    <property type="match status" value="1"/>
</dbReference>
<feature type="compositionally biased region" description="Pro residues" evidence="2">
    <location>
        <begin position="1"/>
        <end position="12"/>
    </location>
</feature>
<evidence type="ECO:0000313" key="4">
    <source>
        <dbReference type="EMBL" id="MFD0318737.1"/>
    </source>
</evidence>